<feature type="domain" description="SANT" evidence="8">
    <location>
        <begin position="179"/>
        <end position="230"/>
    </location>
</feature>
<dbReference type="SUPFAM" id="SSF46689">
    <property type="entry name" value="Homeodomain-like"/>
    <property type="match status" value="2"/>
</dbReference>
<comment type="caution">
    <text evidence="9">The sequence shown here is derived from an EMBL/GenBank/DDBJ whole genome shotgun (WGS) entry which is preliminary data.</text>
</comment>
<evidence type="ECO:0000259" key="8">
    <source>
        <dbReference type="PROSITE" id="PS51293"/>
    </source>
</evidence>
<feature type="region of interest" description="Disordered" evidence="5">
    <location>
        <begin position="1"/>
        <end position="20"/>
    </location>
</feature>
<evidence type="ECO:0000259" key="7">
    <source>
        <dbReference type="PROSITE" id="PS50934"/>
    </source>
</evidence>
<dbReference type="InterPro" id="IPR007526">
    <property type="entry name" value="SWIRM"/>
</dbReference>
<dbReference type="InterPro" id="IPR017884">
    <property type="entry name" value="SANT_dom"/>
</dbReference>
<dbReference type="Proteomes" id="UP000636800">
    <property type="component" value="Chromosome 5"/>
</dbReference>
<dbReference type="Pfam" id="PF00249">
    <property type="entry name" value="Myb_DNA-binding"/>
    <property type="match status" value="1"/>
</dbReference>
<dbReference type="InterPro" id="IPR032451">
    <property type="entry name" value="SMARCC_C"/>
</dbReference>
<dbReference type="Gene3D" id="1.10.10.60">
    <property type="entry name" value="Homeodomain-like"/>
    <property type="match status" value="1"/>
</dbReference>
<dbReference type="GO" id="GO:0003677">
    <property type="term" value="F:DNA binding"/>
    <property type="evidence" value="ECO:0007669"/>
    <property type="project" value="UniProtKB-KW"/>
</dbReference>
<evidence type="ECO:0000259" key="6">
    <source>
        <dbReference type="PROSITE" id="PS50090"/>
    </source>
</evidence>
<dbReference type="InterPro" id="IPR009057">
    <property type="entry name" value="Homeodomain-like_sf"/>
</dbReference>
<dbReference type="PANTHER" id="PTHR12802:SF140">
    <property type="entry name" value="SWI_SNF COMPLEX SUBUNIT SWI3A"/>
    <property type="match status" value="1"/>
</dbReference>
<protein>
    <recommendedName>
        <fullName evidence="11">SWI/SNF complex subunit SWI3A</fullName>
    </recommendedName>
</protein>
<dbReference type="EMBL" id="JADCNL010000005">
    <property type="protein sequence ID" value="KAG0480688.1"/>
    <property type="molecule type" value="Genomic_DNA"/>
</dbReference>
<keyword evidence="4" id="KW-0539">Nucleus</keyword>
<keyword evidence="2" id="KW-0238">DNA-binding</keyword>
<dbReference type="Gene3D" id="1.10.10.10">
    <property type="entry name" value="Winged helix-like DNA-binding domain superfamily/Winged helix DNA-binding domain"/>
    <property type="match status" value="1"/>
</dbReference>
<dbReference type="AlphaFoldDB" id="A0A835QZA3"/>
<dbReference type="PROSITE" id="PS50090">
    <property type="entry name" value="MYB_LIKE"/>
    <property type="match status" value="1"/>
</dbReference>
<dbReference type="FunFam" id="1.10.10.10:FF:000020">
    <property type="entry name" value="SWI/SNF complex subunit SMARCC2 isoform c"/>
    <property type="match status" value="1"/>
</dbReference>
<evidence type="ECO:0008006" key="11">
    <source>
        <dbReference type="Google" id="ProtNLM"/>
    </source>
</evidence>
<evidence type="ECO:0000256" key="2">
    <source>
        <dbReference type="ARBA" id="ARBA00023125"/>
    </source>
</evidence>
<evidence type="ECO:0000313" key="9">
    <source>
        <dbReference type="EMBL" id="KAG0480688.1"/>
    </source>
</evidence>
<dbReference type="PANTHER" id="PTHR12802">
    <property type="entry name" value="SWI/SNF COMPLEX-RELATED"/>
    <property type="match status" value="1"/>
</dbReference>
<reference evidence="9 10" key="1">
    <citation type="journal article" date="2020" name="Nat. Food">
        <title>A phased Vanilla planifolia genome enables genetic improvement of flavour and production.</title>
        <authorList>
            <person name="Hasing T."/>
            <person name="Tang H."/>
            <person name="Brym M."/>
            <person name="Khazi F."/>
            <person name="Huang T."/>
            <person name="Chambers A.H."/>
        </authorList>
    </citation>
    <scope>NUCLEOTIDE SEQUENCE [LARGE SCALE GENOMIC DNA]</scope>
    <source>
        <tissue evidence="9">Leaf</tissue>
    </source>
</reference>
<dbReference type="SMART" id="SM00717">
    <property type="entry name" value="SANT"/>
    <property type="match status" value="1"/>
</dbReference>
<dbReference type="PROSITE" id="PS51293">
    <property type="entry name" value="SANT"/>
    <property type="match status" value="1"/>
</dbReference>
<feature type="domain" description="SWIRM" evidence="7">
    <location>
        <begin position="25"/>
        <end position="122"/>
    </location>
</feature>
<dbReference type="Pfam" id="PF16495">
    <property type="entry name" value="SWIRM-assoc_1"/>
    <property type="match status" value="1"/>
</dbReference>
<feature type="domain" description="Myb-like" evidence="6">
    <location>
        <begin position="176"/>
        <end position="226"/>
    </location>
</feature>
<proteinExistence type="predicted"/>
<evidence type="ECO:0000313" key="10">
    <source>
        <dbReference type="Proteomes" id="UP000636800"/>
    </source>
</evidence>
<evidence type="ECO:0000256" key="3">
    <source>
        <dbReference type="ARBA" id="ARBA00023163"/>
    </source>
</evidence>
<organism evidence="9 10">
    <name type="scientific">Vanilla planifolia</name>
    <name type="common">Vanilla</name>
    <dbReference type="NCBI Taxonomy" id="51239"/>
    <lineage>
        <taxon>Eukaryota</taxon>
        <taxon>Viridiplantae</taxon>
        <taxon>Streptophyta</taxon>
        <taxon>Embryophyta</taxon>
        <taxon>Tracheophyta</taxon>
        <taxon>Spermatophyta</taxon>
        <taxon>Magnoliopsida</taxon>
        <taxon>Liliopsida</taxon>
        <taxon>Asparagales</taxon>
        <taxon>Orchidaceae</taxon>
        <taxon>Vanilloideae</taxon>
        <taxon>Vanilleae</taxon>
        <taxon>Vanilla</taxon>
    </lineage>
</organism>
<gene>
    <name evidence="9" type="ORF">HPP92_011546</name>
</gene>
<keyword evidence="10" id="KW-1185">Reference proteome</keyword>
<dbReference type="GO" id="GO:0005634">
    <property type="term" value="C:nucleus"/>
    <property type="evidence" value="ECO:0007669"/>
    <property type="project" value="UniProtKB-ARBA"/>
</dbReference>
<dbReference type="InterPro" id="IPR001005">
    <property type="entry name" value="SANT/Myb"/>
</dbReference>
<dbReference type="InterPro" id="IPR036388">
    <property type="entry name" value="WH-like_DNA-bd_sf"/>
</dbReference>
<dbReference type="Pfam" id="PF04433">
    <property type="entry name" value="SWIRM"/>
    <property type="match status" value="1"/>
</dbReference>
<keyword evidence="1" id="KW-0805">Transcription regulation</keyword>
<sequence>MAIEADLSTRRPENASSIPSPSLRVSHLTHLSFISWDDIHETERKWLPEFFDGSSYSRSPRVYKEYRDFIINKYRENPSRRLTFTEVRKSLVGDVGTLRKVFLFLERWDLINFSASDGKERPQQPAENGGGPVVVVEDGPAAGVRDVIAICPKCSNKDTGNAKVEEASNPNDHVDEKNKPSSAWTDAEILLLLEAVLKHGDDWDLVAQHVRTKNKLDCIARLIRLPFGEHMLGMFNTKFHKANLVIHPEEPKSSLQLSNENPPILIETDAEQTNEIVEVEGTERASQVRPSKRRCFSSFTDTSDKFMNQLACLSSVCGPYVTAAAVDAATSALCHQNPCAITALEAYGDKIAKSISSPFKNEFKSETKVGYGDAKRNKRADYTPEKKFGSTTFRIRAAITTALAVAAARAKLLADQEEREAELLMASIIQAQLKKVQYKMKLLAELEVIMEKELCFVKQQKEHLMEEWFQVLEQLFRAGIPRWREKGIPKALLHTIPS</sequence>
<keyword evidence="3" id="KW-0804">Transcription</keyword>
<feature type="region of interest" description="Disordered" evidence="5">
    <location>
        <begin position="159"/>
        <end position="180"/>
    </location>
</feature>
<evidence type="ECO:0000256" key="5">
    <source>
        <dbReference type="SAM" id="MobiDB-lite"/>
    </source>
</evidence>
<dbReference type="PROSITE" id="PS50934">
    <property type="entry name" value="SWIRM"/>
    <property type="match status" value="1"/>
</dbReference>
<dbReference type="OrthoDB" id="1937505at2759"/>
<evidence type="ECO:0000256" key="4">
    <source>
        <dbReference type="ARBA" id="ARBA00023242"/>
    </source>
</evidence>
<evidence type="ECO:0000256" key="1">
    <source>
        <dbReference type="ARBA" id="ARBA00023015"/>
    </source>
</evidence>
<dbReference type="CDD" id="cd00167">
    <property type="entry name" value="SANT"/>
    <property type="match status" value="1"/>
</dbReference>
<accession>A0A835QZA3</accession>
<name>A0A835QZA3_VANPL</name>